<gene>
    <name evidence="1" type="ORF">FRD01_12045</name>
</gene>
<dbReference type="Proteomes" id="UP000321595">
    <property type="component" value="Chromosome"/>
</dbReference>
<proteinExistence type="predicted"/>
<dbReference type="KEGG" id="bbae:FRD01_12045"/>
<accession>A0A5B8XR13</accession>
<dbReference type="RefSeq" id="WP_146959955.1">
    <property type="nucleotide sequence ID" value="NZ_CP042467.1"/>
</dbReference>
<evidence type="ECO:0000313" key="2">
    <source>
        <dbReference type="Proteomes" id="UP000321595"/>
    </source>
</evidence>
<dbReference type="AlphaFoldDB" id="A0A5B8XR13"/>
<name>A0A5B8XR13_9DELT</name>
<organism evidence="1 2">
    <name type="scientific">Microvenator marinus</name>
    <dbReference type="NCBI Taxonomy" id="2600177"/>
    <lineage>
        <taxon>Bacteria</taxon>
        <taxon>Deltaproteobacteria</taxon>
        <taxon>Bradymonadales</taxon>
        <taxon>Microvenatoraceae</taxon>
        <taxon>Microvenator</taxon>
    </lineage>
</organism>
<dbReference type="OrthoDB" id="3635752at2"/>
<protein>
    <submittedName>
        <fullName evidence="1">Uncharacterized protein</fullName>
    </submittedName>
</protein>
<evidence type="ECO:0000313" key="1">
    <source>
        <dbReference type="EMBL" id="QED27954.1"/>
    </source>
</evidence>
<reference evidence="1 2" key="1">
    <citation type="submission" date="2019-08" db="EMBL/GenBank/DDBJ databases">
        <authorList>
            <person name="Liang Q."/>
        </authorList>
    </citation>
    <scope>NUCLEOTIDE SEQUENCE [LARGE SCALE GENOMIC DNA]</scope>
    <source>
        <strain evidence="1 2">V1718</strain>
    </source>
</reference>
<sequence>MIELRDLIKTAKNEPTTANIEAMWKAVYLLGAWYFAPGKKAPGATTPMVMQEEDGAWLLAFTNFRQLSKFEREHDLLLPDGNLNMLVLDPLKSTRLVQEHAAHIMGVVFNPQSDETFRAPVDALVAYARHFGLDV</sequence>
<keyword evidence="2" id="KW-1185">Reference proteome</keyword>
<dbReference type="EMBL" id="CP042467">
    <property type="protein sequence ID" value="QED27954.1"/>
    <property type="molecule type" value="Genomic_DNA"/>
</dbReference>